<sequence>MAPVSALFGLLIFSGAIKIFLRPSGLAGQILSLFCCLLLVSLLMILLYLGYWFGYYLQAKKRADYGKS</sequence>
<gene>
    <name evidence="2" type="ORF">COT66_01380</name>
</gene>
<feature type="transmembrane region" description="Helical" evidence="1">
    <location>
        <begin position="26"/>
        <end position="53"/>
    </location>
</feature>
<dbReference type="Proteomes" id="UP000231214">
    <property type="component" value="Unassembled WGS sequence"/>
</dbReference>
<proteinExistence type="predicted"/>
<name>A0A2M6XAW7_9BACT</name>
<reference evidence="3" key="1">
    <citation type="submission" date="2017-09" db="EMBL/GenBank/DDBJ databases">
        <title>Depth-based differentiation of microbial function through sediment-hosted aquifers and enrichment of novel symbionts in the deep terrestrial subsurface.</title>
        <authorList>
            <person name="Probst A.J."/>
            <person name="Ladd B."/>
            <person name="Jarett J.K."/>
            <person name="Geller-Mcgrath D.E."/>
            <person name="Sieber C.M.K."/>
            <person name="Emerson J.B."/>
            <person name="Anantharaman K."/>
            <person name="Thomas B.C."/>
            <person name="Malmstrom R."/>
            <person name="Stieglmeier M."/>
            <person name="Klingl A."/>
            <person name="Woyke T."/>
            <person name="Ryan C.M."/>
            <person name="Banfield J.F."/>
        </authorList>
    </citation>
    <scope>NUCLEOTIDE SEQUENCE [LARGE SCALE GENOMIC DNA]</scope>
</reference>
<protein>
    <submittedName>
        <fullName evidence="2">Uncharacterized protein</fullName>
    </submittedName>
</protein>
<keyword evidence="1" id="KW-0812">Transmembrane</keyword>
<dbReference type="EMBL" id="PEZK01000021">
    <property type="protein sequence ID" value="PIU02214.1"/>
    <property type="molecule type" value="Genomic_DNA"/>
</dbReference>
<accession>A0A2M6XAW7</accession>
<organism evidence="2 3">
    <name type="scientific">Candidatus Shapirobacteria bacterium CG09_land_8_20_14_0_10_49_15</name>
    <dbReference type="NCBI Taxonomy" id="1974482"/>
    <lineage>
        <taxon>Bacteria</taxon>
        <taxon>Candidatus Shapironibacteriota</taxon>
    </lineage>
</organism>
<comment type="caution">
    <text evidence="2">The sequence shown here is derived from an EMBL/GenBank/DDBJ whole genome shotgun (WGS) entry which is preliminary data.</text>
</comment>
<dbReference type="AlphaFoldDB" id="A0A2M6XAW7"/>
<evidence type="ECO:0000256" key="1">
    <source>
        <dbReference type="SAM" id="Phobius"/>
    </source>
</evidence>
<evidence type="ECO:0000313" key="3">
    <source>
        <dbReference type="Proteomes" id="UP000231214"/>
    </source>
</evidence>
<keyword evidence="1" id="KW-1133">Transmembrane helix</keyword>
<keyword evidence="1" id="KW-0472">Membrane</keyword>
<evidence type="ECO:0000313" key="2">
    <source>
        <dbReference type="EMBL" id="PIU02214.1"/>
    </source>
</evidence>